<keyword evidence="5" id="KW-0804">Transcription</keyword>
<dbReference type="Gene3D" id="1.10.1740.10">
    <property type="match status" value="1"/>
</dbReference>
<accession>A0ABS3DMN6</accession>
<dbReference type="PANTHER" id="PTHR43133">
    <property type="entry name" value="RNA POLYMERASE ECF-TYPE SIGMA FACTO"/>
    <property type="match status" value="1"/>
</dbReference>
<name>A0ABS3DMN6_9BACT</name>
<protein>
    <submittedName>
        <fullName evidence="9">Sigma-70 family RNA polymerase sigma factor</fullName>
    </submittedName>
</protein>
<keyword evidence="3" id="KW-0731">Sigma factor</keyword>
<feature type="region of interest" description="Disordered" evidence="6">
    <location>
        <begin position="82"/>
        <end position="101"/>
    </location>
</feature>
<feature type="compositionally biased region" description="Basic and acidic residues" evidence="6">
    <location>
        <begin position="82"/>
        <end position="91"/>
    </location>
</feature>
<dbReference type="InterPro" id="IPR036388">
    <property type="entry name" value="WH-like_DNA-bd_sf"/>
</dbReference>
<organism evidence="9 10">
    <name type="scientific">Corallococcus macrosporus</name>
    <dbReference type="NCBI Taxonomy" id="35"/>
    <lineage>
        <taxon>Bacteria</taxon>
        <taxon>Pseudomonadati</taxon>
        <taxon>Myxococcota</taxon>
        <taxon>Myxococcia</taxon>
        <taxon>Myxococcales</taxon>
        <taxon>Cystobacterineae</taxon>
        <taxon>Myxococcaceae</taxon>
        <taxon>Corallococcus</taxon>
    </lineage>
</organism>
<dbReference type="Pfam" id="PF04542">
    <property type="entry name" value="Sigma70_r2"/>
    <property type="match status" value="1"/>
</dbReference>
<dbReference type="InterPro" id="IPR013324">
    <property type="entry name" value="RNA_pol_sigma_r3/r4-like"/>
</dbReference>
<sequence length="178" mass="20492">MRTTSTPSPFWRVWQQHKEHLFQQALRLMGGNVSDAEDAVDTAMLRALQKYASPGKILNERAWLSRILHNICMDIHRERQRRGEAEGRMEDLEPVDPESQDALPDAGLLQREDAEAIRKCIQELPPNLKGPLVMRYLQDMSYADIAAQLRLTHCNVRKRIQLAYGILRTTVPQALHSR</sequence>
<keyword evidence="4" id="KW-0238">DNA-binding</keyword>
<dbReference type="PANTHER" id="PTHR43133:SF8">
    <property type="entry name" value="RNA POLYMERASE SIGMA FACTOR HI_1459-RELATED"/>
    <property type="match status" value="1"/>
</dbReference>
<dbReference type="Pfam" id="PF08281">
    <property type="entry name" value="Sigma70_r4_2"/>
    <property type="match status" value="1"/>
</dbReference>
<evidence type="ECO:0000313" key="10">
    <source>
        <dbReference type="Proteomes" id="UP000664052"/>
    </source>
</evidence>
<evidence type="ECO:0000256" key="2">
    <source>
        <dbReference type="ARBA" id="ARBA00023015"/>
    </source>
</evidence>
<feature type="domain" description="RNA polymerase sigma-70 region 2" evidence="7">
    <location>
        <begin position="15"/>
        <end position="82"/>
    </location>
</feature>
<evidence type="ECO:0000256" key="1">
    <source>
        <dbReference type="ARBA" id="ARBA00010641"/>
    </source>
</evidence>
<dbReference type="Gene3D" id="1.10.10.10">
    <property type="entry name" value="Winged helix-like DNA-binding domain superfamily/Winged helix DNA-binding domain"/>
    <property type="match status" value="1"/>
</dbReference>
<evidence type="ECO:0000256" key="4">
    <source>
        <dbReference type="ARBA" id="ARBA00023125"/>
    </source>
</evidence>
<dbReference type="InterPro" id="IPR013249">
    <property type="entry name" value="RNA_pol_sigma70_r4_t2"/>
</dbReference>
<dbReference type="NCBIfam" id="TIGR02937">
    <property type="entry name" value="sigma70-ECF"/>
    <property type="match status" value="1"/>
</dbReference>
<dbReference type="InterPro" id="IPR013325">
    <property type="entry name" value="RNA_pol_sigma_r2"/>
</dbReference>
<evidence type="ECO:0000256" key="6">
    <source>
        <dbReference type="SAM" id="MobiDB-lite"/>
    </source>
</evidence>
<comment type="caution">
    <text evidence="9">The sequence shown here is derived from an EMBL/GenBank/DDBJ whole genome shotgun (WGS) entry which is preliminary data.</text>
</comment>
<evidence type="ECO:0000256" key="5">
    <source>
        <dbReference type="ARBA" id="ARBA00023163"/>
    </source>
</evidence>
<evidence type="ECO:0000259" key="8">
    <source>
        <dbReference type="Pfam" id="PF08281"/>
    </source>
</evidence>
<feature type="domain" description="RNA polymerase sigma factor 70 region 4 type 2" evidence="8">
    <location>
        <begin position="115"/>
        <end position="163"/>
    </location>
</feature>
<dbReference type="InterPro" id="IPR039425">
    <property type="entry name" value="RNA_pol_sigma-70-like"/>
</dbReference>
<gene>
    <name evidence="9" type="ORF">JYK02_34330</name>
</gene>
<evidence type="ECO:0000313" key="9">
    <source>
        <dbReference type="EMBL" id="MBN8232608.1"/>
    </source>
</evidence>
<keyword evidence="2" id="KW-0805">Transcription regulation</keyword>
<dbReference type="InterPro" id="IPR007627">
    <property type="entry name" value="RNA_pol_sigma70_r2"/>
</dbReference>
<evidence type="ECO:0000256" key="3">
    <source>
        <dbReference type="ARBA" id="ARBA00023082"/>
    </source>
</evidence>
<comment type="similarity">
    <text evidence="1">Belongs to the sigma-70 factor family. ECF subfamily.</text>
</comment>
<reference evidence="9 10" key="1">
    <citation type="submission" date="2021-02" db="EMBL/GenBank/DDBJ databases">
        <title>De Novo genome assembly of isolated myxobacteria.</title>
        <authorList>
            <person name="Stevens D.C."/>
        </authorList>
    </citation>
    <scope>NUCLEOTIDE SEQUENCE [LARGE SCALE GENOMIC DNA]</scope>
    <source>
        <strain evidence="9 10">ATCC 29039</strain>
    </source>
</reference>
<evidence type="ECO:0000259" key="7">
    <source>
        <dbReference type="Pfam" id="PF04542"/>
    </source>
</evidence>
<dbReference type="InterPro" id="IPR014284">
    <property type="entry name" value="RNA_pol_sigma-70_dom"/>
</dbReference>
<dbReference type="Proteomes" id="UP000664052">
    <property type="component" value="Unassembled WGS sequence"/>
</dbReference>
<keyword evidence="10" id="KW-1185">Reference proteome</keyword>
<dbReference type="SUPFAM" id="SSF88659">
    <property type="entry name" value="Sigma3 and sigma4 domains of RNA polymerase sigma factors"/>
    <property type="match status" value="1"/>
</dbReference>
<dbReference type="EMBL" id="JAFIMU010000013">
    <property type="protein sequence ID" value="MBN8232608.1"/>
    <property type="molecule type" value="Genomic_DNA"/>
</dbReference>
<proteinExistence type="inferred from homology"/>
<dbReference type="SUPFAM" id="SSF88946">
    <property type="entry name" value="Sigma2 domain of RNA polymerase sigma factors"/>
    <property type="match status" value="1"/>
</dbReference>
<dbReference type="RefSeq" id="WP_207057149.1">
    <property type="nucleotide sequence ID" value="NZ_JAFIMU010000013.1"/>
</dbReference>